<evidence type="ECO:0000256" key="2">
    <source>
        <dbReference type="ARBA" id="ARBA00007103"/>
    </source>
</evidence>
<dbReference type="InterPro" id="IPR036052">
    <property type="entry name" value="TrpB-like_PALP_sf"/>
</dbReference>
<keyword evidence="5" id="KW-0663">Pyridoxal phosphate</keyword>
<comment type="cofactor">
    <cofactor evidence="1">
        <name>pyridoxal 5'-phosphate</name>
        <dbReference type="ChEBI" id="CHEBI:597326"/>
    </cofactor>
</comment>
<reference evidence="9" key="1">
    <citation type="submission" date="2021-01" db="EMBL/GenBank/DDBJ databases">
        <authorList>
            <person name="Corre E."/>
            <person name="Pelletier E."/>
            <person name="Niang G."/>
            <person name="Scheremetjew M."/>
            <person name="Finn R."/>
            <person name="Kale V."/>
            <person name="Holt S."/>
            <person name="Cochrane G."/>
            <person name="Meng A."/>
            <person name="Brown T."/>
            <person name="Cohen L."/>
        </authorList>
    </citation>
    <scope>NUCLEOTIDE SEQUENCE</scope>
    <source>
        <strain evidence="9">SL-175</strain>
    </source>
</reference>
<dbReference type="InterPro" id="IPR050214">
    <property type="entry name" value="Cys_Synth/Cystath_Beta-Synth"/>
</dbReference>
<evidence type="ECO:0000256" key="7">
    <source>
        <dbReference type="SAM" id="MobiDB-lite"/>
    </source>
</evidence>
<dbReference type="InterPro" id="IPR001216">
    <property type="entry name" value="P-phosphate_BS"/>
</dbReference>
<dbReference type="SUPFAM" id="SSF53686">
    <property type="entry name" value="Tryptophan synthase beta subunit-like PLP-dependent enzymes"/>
    <property type="match status" value="1"/>
</dbReference>
<keyword evidence="4" id="KW-0808">Transferase</keyword>
<dbReference type="PROSITE" id="PS00901">
    <property type="entry name" value="CYS_SYNTHASE"/>
    <property type="match status" value="1"/>
</dbReference>
<dbReference type="InterPro" id="IPR001926">
    <property type="entry name" value="TrpB-like_PALP"/>
</dbReference>
<sequence>MHDLGGSRSAAVVVIIGSAVLGIATLSGQQHPQEDNTARDEEDAIHDGTTKWSIWRAVAAAQLLFFSRRPPPATQTPSTEVPGPPPLMPGILSSIGNTPMMRVNSLSAATGCEIFIKCEFANPGGSVKDRVALRIIQEALQSGRLIPGGVVTEGTAGSTGVSLAMVARALGCKAHLFLPDDAAVEKCQLMEAYGATVERVRPVSITHRGHFVNQARRRAEAETAGEGPGAGFFADQFENLANFRAHLEGTAPEIWRQCGGELDAFVCAAGTGGTLAGVAHFLLEKDRKIKCFLVDPAGSGLYNKVTRGVMYTREEAEGKRLRNPFDTITEGVGINRLTANFAIAIGAGGSGGGSGGLSLDRRSGGSPSLDNGRQLTASYPISDRDAAAACTSVLIRRPESGHSTPEASTSRPLNAPLLSLLSGAFKASDQEAVEMSRYLAREDGLFLGSSSCVNIVGAVKVARTLGPGHRVVTIACDSGVRHLSKFWNPEYVERYGLKPEAVGLEFLARHDA</sequence>
<dbReference type="FunFam" id="3.40.50.1100:FF:000016">
    <property type="entry name" value="Cysteine synthase A"/>
    <property type="match status" value="1"/>
</dbReference>
<dbReference type="PANTHER" id="PTHR10314">
    <property type="entry name" value="CYSTATHIONINE BETA-SYNTHASE"/>
    <property type="match status" value="1"/>
</dbReference>
<feature type="domain" description="Tryptophan synthase beta chain-like PALP" evidence="8">
    <location>
        <begin position="93"/>
        <end position="335"/>
    </location>
</feature>
<dbReference type="GO" id="GO:0006535">
    <property type="term" value="P:cysteine biosynthetic process from serine"/>
    <property type="evidence" value="ECO:0007669"/>
    <property type="project" value="InterPro"/>
</dbReference>
<dbReference type="CDD" id="cd01561">
    <property type="entry name" value="CBS_like"/>
    <property type="match status" value="1"/>
</dbReference>
<dbReference type="Pfam" id="PF00291">
    <property type="entry name" value="PALP"/>
    <property type="match status" value="1"/>
</dbReference>
<dbReference type="Gene3D" id="3.40.50.1100">
    <property type="match status" value="3"/>
</dbReference>
<dbReference type="AlphaFoldDB" id="A0A7S0XLD1"/>
<name>A0A7S0XLD1_9CHLO</name>
<accession>A0A7S0XLD1</accession>
<gene>
    <name evidence="9" type="ORF">MANT1106_LOCUS22575</name>
</gene>
<evidence type="ECO:0000256" key="3">
    <source>
        <dbReference type="ARBA" id="ARBA00022605"/>
    </source>
</evidence>
<evidence type="ECO:0000256" key="6">
    <source>
        <dbReference type="ARBA" id="ARBA00023192"/>
    </source>
</evidence>
<dbReference type="GO" id="GO:0016740">
    <property type="term" value="F:transferase activity"/>
    <property type="evidence" value="ECO:0007669"/>
    <property type="project" value="UniProtKB-KW"/>
</dbReference>
<keyword evidence="6" id="KW-0198">Cysteine biosynthesis</keyword>
<evidence type="ECO:0000256" key="4">
    <source>
        <dbReference type="ARBA" id="ARBA00022679"/>
    </source>
</evidence>
<evidence type="ECO:0000256" key="1">
    <source>
        <dbReference type="ARBA" id="ARBA00001933"/>
    </source>
</evidence>
<organism evidence="9">
    <name type="scientific">Mantoniella antarctica</name>
    <dbReference type="NCBI Taxonomy" id="81844"/>
    <lineage>
        <taxon>Eukaryota</taxon>
        <taxon>Viridiplantae</taxon>
        <taxon>Chlorophyta</taxon>
        <taxon>Mamiellophyceae</taxon>
        <taxon>Mamiellales</taxon>
        <taxon>Mamiellaceae</taxon>
        <taxon>Mantoniella</taxon>
    </lineage>
</organism>
<evidence type="ECO:0000313" key="9">
    <source>
        <dbReference type="EMBL" id="CAD8723359.1"/>
    </source>
</evidence>
<evidence type="ECO:0000256" key="5">
    <source>
        <dbReference type="ARBA" id="ARBA00022898"/>
    </source>
</evidence>
<dbReference type="EMBL" id="HBFC01038029">
    <property type="protein sequence ID" value="CAD8723359.1"/>
    <property type="molecule type" value="Transcribed_RNA"/>
</dbReference>
<evidence type="ECO:0000259" key="8">
    <source>
        <dbReference type="Pfam" id="PF00291"/>
    </source>
</evidence>
<feature type="region of interest" description="Disordered" evidence="7">
    <location>
        <begin position="355"/>
        <end position="376"/>
    </location>
</feature>
<comment type="similarity">
    <text evidence="2">Belongs to the cysteine synthase/cystathionine beta-synthase family.</text>
</comment>
<proteinExistence type="inferred from homology"/>
<keyword evidence="3" id="KW-0028">Amino-acid biosynthesis</keyword>
<protein>
    <recommendedName>
        <fullName evidence="8">Tryptophan synthase beta chain-like PALP domain-containing protein</fullName>
    </recommendedName>
</protein>